<dbReference type="GeneID" id="66870670"/>
<name>A0A0L0QNS3_VIRPA</name>
<evidence type="ECO:0000313" key="3">
    <source>
        <dbReference type="Proteomes" id="UP000036780"/>
    </source>
</evidence>
<dbReference type="EMBL" id="LGTO01000007">
    <property type="protein sequence ID" value="KNE20196.1"/>
    <property type="molecule type" value="Genomic_DNA"/>
</dbReference>
<accession>A0A0L0QNS3</accession>
<reference evidence="3" key="1">
    <citation type="submission" date="2015-07" db="EMBL/GenBank/DDBJ databases">
        <title>Fjat-10053 dsm26.</title>
        <authorList>
            <person name="Liu B."/>
            <person name="Wang J."/>
            <person name="Zhu Y."/>
            <person name="Liu G."/>
            <person name="Chen Q."/>
            <person name="Chen Z."/>
            <person name="Lan J."/>
            <person name="Che J."/>
            <person name="Ge C."/>
            <person name="Shi H."/>
            <person name="Pan Z."/>
            <person name="Liu X."/>
        </authorList>
    </citation>
    <scope>NUCLEOTIDE SEQUENCE [LARGE SCALE GENOMIC DNA]</scope>
    <source>
        <strain evidence="3">DSM 26</strain>
    </source>
</reference>
<evidence type="ECO:0000313" key="2">
    <source>
        <dbReference type="EMBL" id="KNE20196.1"/>
    </source>
</evidence>
<organism evidence="2 3">
    <name type="scientific">Virgibacillus pantothenticus</name>
    <dbReference type="NCBI Taxonomy" id="1473"/>
    <lineage>
        <taxon>Bacteria</taxon>
        <taxon>Bacillati</taxon>
        <taxon>Bacillota</taxon>
        <taxon>Bacilli</taxon>
        <taxon>Bacillales</taxon>
        <taxon>Bacillaceae</taxon>
        <taxon>Virgibacillus</taxon>
    </lineage>
</organism>
<proteinExistence type="predicted"/>
<dbReference type="Proteomes" id="UP000036780">
    <property type="component" value="Unassembled WGS sequence"/>
</dbReference>
<dbReference type="PATRIC" id="fig|1473.5.peg.2231"/>
<sequence>MGWKSIELQVAIPRSQDAGKVQQQLLNQSQQYQASLTQHQLLEELRKRKQVNHVHQPHLLKLEHQSKTSQSLAKKKKSQCHTDKHPYLGKEIDLNG</sequence>
<dbReference type="OrthoDB" id="2476294at2"/>
<feature type="region of interest" description="Disordered" evidence="1">
    <location>
        <begin position="56"/>
        <end position="96"/>
    </location>
</feature>
<gene>
    <name evidence="2" type="ORF">AFK71_17550</name>
</gene>
<evidence type="ECO:0000256" key="1">
    <source>
        <dbReference type="SAM" id="MobiDB-lite"/>
    </source>
</evidence>
<feature type="compositionally biased region" description="Basic and acidic residues" evidence="1">
    <location>
        <begin position="80"/>
        <end position="96"/>
    </location>
</feature>
<comment type="caution">
    <text evidence="2">The sequence shown here is derived from an EMBL/GenBank/DDBJ whole genome shotgun (WGS) entry which is preliminary data.</text>
</comment>
<dbReference type="RefSeq" id="WP_050352765.1">
    <property type="nucleotide sequence ID" value="NZ_BOSN01000001.1"/>
</dbReference>
<keyword evidence="3" id="KW-1185">Reference proteome</keyword>
<protein>
    <submittedName>
        <fullName evidence="2">Uncharacterized protein</fullName>
    </submittedName>
</protein>
<dbReference type="AlphaFoldDB" id="A0A0L0QNS3"/>